<gene>
    <name evidence="1" type="ORF">F2Q69_00022753</name>
</gene>
<dbReference type="Proteomes" id="UP000712600">
    <property type="component" value="Unassembled WGS sequence"/>
</dbReference>
<dbReference type="EMBL" id="QGKX02001290">
    <property type="protein sequence ID" value="KAF3540466.1"/>
    <property type="molecule type" value="Genomic_DNA"/>
</dbReference>
<evidence type="ECO:0000313" key="1">
    <source>
        <dbReference type="EMBL" id="KAF3540466.1"/>
    </source>
</evidence>
<comment type="caution">
    <text evidence="1">The sequence shown here is derived from an EMBL/GenBank/DDBJ whole genome shotgun (WGS) entry which is preliminary data.</text>
</comment>
<accession>A0A8S9QF86</accession>
<organism evidence="1 2">
    <name type="scientific">Brassica cretica</name>
    <name type="common">Mustard</name>
    <dbReference type="NCBI Taxonomy" id="69181"/>
    <lineage>
        <taxon>Eukaryota</taxon>
        <taxon>Viridiplantae</taxon>
        <taxon>Streptophyta</taxon>
        <taxon>Embryophyta</taxon>
        <taxon>Tracheophyta</taxon>
        <taxon>Spermatophyta</taxon>
        <taxon>Magnoliopsida</taxon>
        <taxon>eudicotyledons</taxon>
        <taxon>Gunneridae</taxon>
        <taxon>Pentapetalae</taxon>
        <taxon>rosids</taxon>
        <taxon>malvids</taxon>
        <taxon>Brassicales</taxon>
        <taxon>Brassicaceae</taxon>
        <taxon>Brassiceae</taxon>
        <taxon>Brassica</taxon>
    </lineage>
</organism>
<proteinExistence type="predicted"/>
<sequence>MTNELTVPELVFPDYLDILKTIVEPDLAWVVKNPKTNLHSHPADHPDSPVCVLLHTVVHHLVRMTLNSSRRKTSPHGSYCKAPMVIPIDTKRRIGPPRLGERHEVQSTATGVGPTSQMGELDGVIGPSRPFVQLASFKHDSCGREVALI</sequence>
<evidence type="ECO:0000313" key="2">
    <source>
        <dbReference type="Proteomes" id="UP000712600"/>
    </source>
</evidence>
<dbReference type="AlphaFoldDB" id="A0A8S9QF86"/>
<reference evidence="1" key="1">
    <citation type="submission" date="2019-12" db="EMBL/GenBank/DDBJ databases">
        <title>Genome sequencing and annotation of Brassica cretica.</title>
        <authorList>
            <person name="Studholme D.J."/>
            <person name="Sarris P."/>
        </authorList>
    </citation>
    <scope>NUCLEOTIDE SEQUENCE</scope>
    <source>
        <strain evidence="1">PFS-109/04</strain>
        <tissue evidence="1">Leaf</tissue>
    </source>
</reference>
<protein>
    <submittedName>
        <fullName evidence="1">Uncharacterized protein</fullName>
    </submittedName>
</protein>
<name>A0A8S9QF86_BRACR</name>